<dbReference type="PANTHER" id="PTHR14969:SF13">
    <property type="entry name" value="AT30094P"/>
    <property type="match status" value="1"/>
</dbReference>
<keyword evidence="1" id="KW-0812">Transmembrane</keyword>
<dbReference type="eggNOG" id="COG0671">
    <property type="taxonomic scope" value="Bacteria"/>
</dbReference>
<dbReference type="CDD" id="cd03392">
    <property type="entry name" value="PAP2_like_2"/>
    <property type="match status" value="1"/>
</dbReference>
<dbReference type="Gene3D" id="1.20.144.10">
    <property type="entry name" value="Phosphatidic acid phosphatase type 2/haloperoxidase"/>
    <property type="match status" value="2"/>
</dbReference>
<dbReference type="AlphaFoldDB" id="W7LBD3"/>
<feature type="transmembrane region" description="Helical" evidence="1">
    <location>
        <begin position="185"/>
        <end position="206"/>
    </location>
</feature>
<accession>W7LBD3</accession>
<dbReference type="Pfam" id="PF01569">
    <property type="entry name" value="PAP2"/>
    <property type="match status" value="1"/>
</dbReference>
<feature type="transmembrane region" description="Helical" evidence="1">
    <location>
        <begin position="61"/>
        <end position="80"/>
    </location>
</feature>
<reference evidence="4" key="1">
    <citation type="submission" date="2013-03" db="EMBL/GenBank/DDBJ databases">
        <title>Draft genome sequence of Bacillus firmus DS1.</title>
        <authorList>
            <person name="Peng D."/>
            <person name="Zhu L."/>
            <person name="Sun M."/>
        </authorList>
    </citation>
    <scope>NUCLEOTIDE SEQUENCE [LARGE SCALE GENOMIC DNA]</scope>
    <source>
        <strain evidence="4">DS1</strain>
    </source>
</reference>
<evidence type="ECO:0000259" key="2">
    <source>
        <dbReference type="SMART" id="SM00014"/>
    </source>
</evidence>
<evidence type="ECO:0000313" key="4">
    <source>
        <dbReference type="Proteomes" id="UP000019270"/>
    </source>
</evidence>
<organism evidence="3 4">
    <name type="scientific">Cytobacillus firmus DS1</name>
    <dbReference type="NCBI Taxonomy" id="1307436"/>
    <lineage>
        <taxon>Bacteria</taxon>
        <taxon>Bacillati</taxon>
        <taxon>Bacillota</taxon>
        <taxon>Bacilli</taxon>
        <taxon>Bacillales</taxon>
        <taxon>Bacillaceae</taxon>
        <taxon>Cytobacillus</taxon>
    </lineage>
</organism>
<sequence>MEMIKSKWTYFFLAVSTSIFLYFLVAVTNGQPLDFDRYFSKLFTGLFSESTHPFFEALDHLGDKTGVGIITLAFLLLLWLKYRNYEAMAALVFAVAAGNEVNKWLKEAVGRPRPDQEHLVDVASLSFPSGHAMIGMILYTFIAYFIINELKSSQAKWITGIIAGSWIFLMGISRIVMGVHYPSDIAAGFAAGYIWVFISISLYAALKSMFRRNSYEQEESV</sequence>
<name>W7LBD3_CYTFI</name>
<dbReference type="SUPFAM" id="SSF48317">
    <property type="entry name" value="Acid phosphatase/Vanadium-dependent haloperoxidase"/>
    <property type="match status" value="1"/>
</dbReference>
<dbReference type="Proteomes" id="UP000019270">
    <property type="component" value="Unassembled WGS sequence"/>
</dbReference>
<dbReference type="PANTHER" id="PTHR14969">
    <property type="entry name" value="SPHINGOSINE-1-PHOSPHATE PHOSPHOHYDROLASE"/>
    <property type="match status" value="1"/>
</dbReference>
<feature type="domain" description="Phosphatidic acid phosphatase type 2/haloperoxidase" evidence="2">
    <location>
        <begin position="87"/>
        <end position="200"/>
    </location>
</feature>
<gene>
    <name evidence="3" type="ORF">PBF_03085</name>
</gene>
<feature type="transmembrane region" description="Helical" evidence="1">
    <location>
        <begin position="125"/>
        <end position="146"/>
    </location>
</feature>
<keyword evidence="1" id="KW-1133">Transmembrane helix</keyword>
<comment type="caution">
    <text evidence="3">The sequence shown here is derived from an EMBL/GenBank/DDBJ whole genome shotgun (WGS) entry which is preliminary data.</text>
</comment>
<dbReference type="OrthoDB" id="9789113at2"/>
<dbReference type="PATRIC" id="fig|1307436.3.peg.677"/>
<dbReference type="InterPro" id="IPR036938">
    <property type="entry name" value="PAP2/HPO_sf"/>
</dbReference>
<proteinExistence type="predicted"/>
<evidence type="ECO:0000313" key="3">
    <source>
        <dbReference type="EMBL" id="EWG12486.1"/>
    </source>
</evidence>
<reference evidence="3 4" key="2">
    <citation type="journal article" date="2016" name="Sci. Rep.">
        <title>A novel serine protease, Sep1, from Bacillus firmus DS-1 has nematicidal activity and degrades multiple intestinal-associated nematode proteins.</title>
        <authorList>
            <person name="Geng C."/>
            <person name="Nie X."/>
            <person name="Tang Z."/>
            <person name="Zhang Y."/>
            <person name="Lin J."/>
            <person name="Sun M."/>
            <person name="Peng D."/>
        </authorList>
    </citation>
    <scope>NUCLEOTIDE SEQUENCE [LARGE SCALE GENOMIC DNA]</scope>
    <source>
        <strain evidence="3 4">DS1</strain>
    </source>
</reference>
<dbReference type="SMART" id="SM00014">
    <property type="entry name" value="acidPPc"/>
    <property type="match status" value="1"/>
</dbReference>
<dbReference type="EMBL" id="APVL01000002">
    <property type="protein sequence ID" value="EWG12486.1"/>
    <property type="molecule type" value="Genomic_DNA"/>
</dbReference>
<dbReference type="InterPro" id="IPR000326">
    <property type="entry name" value="PAP2/HPO"/>
</dbReference>
<keyword evidence="1" id="KW-0472">Membrane</keyword>
<feature type="transmembrane region" description="Helical" evidence="1">
    <location>
        <begin position="158"/>
        <end position="179"/>
    </location>
</feature>
<evidence type="ECO:0000256" key="1">
    <source>
        <dbReference type="SAM" id="Phobius"/>
    </source>
</evidence>
<protein>
    <submittedName>
        <fullName evidence="3">PA-phosphatase like phosphoesterase</fullName>
    </submittedName>
</protein>